<name>A0A2J0L2Q8_9BACT</name>
<reference evidence="14 15" key="1">
    <citation type="submission" date="2017-09" db="EMBL/GenBank/DDBJ databases">
        <title>Depth-based differentiation of microbial function through sediment-hosted aquifers and enrichment of novel symbionts in the deep terrestrial subsurface.</title>
        <authorList>
            <person name="Probst A.J."/>
            <person name="Ladd B."/>
            <person name="Jarett J.K."/>
            <person name="Geller-Mcgrath D.E."/>
            <person name="Sieber C.M."/>
            <person name="Emerson J.B."/>
            <person name="Anantharaman K."/>
            <person name="Thomas B.C."/>
            <person name="Malmstrom R."/>
            <person name="Stieglmeier M."/>
            <person name="Klingl A."/>
            <person name="Woyke T."/>
            <person name="Ryan C.M."/>
            <person name="Banfield J.F."/>
        </authorList>
    </citation>
    <scope>NUCLEOTIDE SEQUENCE [LARGE SCALE GENOMIC DNA]</scope>
    <source>
        <strain evidence="14">CG07_land_8_20_14_0_80_42_15</strain>
    </source>
</reference>
<evidence type="ECO:0000256" key="5">
    <source>
        <dbReference type="ARBA" id="ARBA00022692"/>
    </source>
</evidence>
<dbReference type="Gene3D" id="3.30.1360.200">
    <property type="match status" value="1"/>
</dbReference>
<dbReference type="PANTHER" id="PTHR30081:SF1">
    <property type="entry name" value="PROTEIN TRANSLOCASE SUBUNIT SECD"/>
    <property type="match status" value="1"/>
</dbReference>
<comment type="caution">
    <text evidence="14">The sequence shown here is derived from an EMBL/GenBank/DDBJ whole genome shotgun (WGS) entry which is preliminary data.</text>
</comment>
<feature type="domain" description="Protein export membrane protein SecD/SecF C-terminal" evidence="11">
    <location>
        <begin position="252"/>
        <end position="429"/>
    </location>
</feature>
<evidence type="ECO:0000259" key="11">
    <source>
        <dbReference type="Pfam" id="PF02355"/>
    </source>
</evidence>
<dbReference type="SUPFAM" id="SSF82866">
    <property type="entry name" value="Multidrug efflux transporter AcrB transmembrane domain"/>
    <property type="match status" value="1"/>
</dbReference>
<keyword evidence="7 10" id="KW-1133">Transmembrane helix</keyword>
<dbReference type="AlphaFoldDB" id="A0A2J0L2Q8"/>
<dbReference type="InterPro" id="IPR048634">
    <property type="entry name" value="SecD_SecF_C"/>
</dbReference>
<dbReference type="PANTHER" id="PTHR30081">
    <property type="entry name" value="PROTEIN-EXPORT MEMBRANE PROTEIN SEC"/>
    <property type="match status" value="1"/>
</dbReference>
<keyword evidence="8" id="KW-0811">Translocation</keyword>
<dbReference type="InterPro" id="IPR055344">
    <property type="entry name" value="SecD_SecF_C_bact"/>
</dbReference>
<dbReference type="Pfam" id="PF21760">
    <property type="entry name" value="SecD_1st"/>
    <property type="match status" value="1"/>
</dbReference>
<dbReference type="Pfam" id="PF22599">
    <property type="entry name" value="SecDF_P1_head"/>
    <property type="match status" value="1"/>
</dbReference>
<dbReference type="NCBIfam" id="TIGR01129">
    <property type="entry name" value="secD"/>
    <property type="match status" value="1"/>
</dbReference>
<dbReference type="GO" id="GO:0005886">
    <property type="term" value="C:plasma membrane"/>
    <property type="evidence" value="ECO:0007669"/>
    <property type="project" value="UniProtKB-SubCell"/>
</dbReference>
<dbReference type="HAMAP" id="MF_01463_B">
    <property type="entry name" value="SecD_B"/>
    <property type="match status" value="1"/>
</dbReference>
<evidence type="ECO:0000313" key="14">
    <source>
        <dbReference type="EMBL" id="PIU41536.1"/>
    </source>
</evidence>
<dbReference type="InterPro" id="IPR054384">
    <property type="entry name" value="SecDF_P1_head"/>
</dbReference>
<dbReference type="Pfam" id="PF02355">
    <property type="entry name" value="SecD_SecF_C"/>
    <property type="match status" value="1"/>
</dbReference>
<evidence type="ECO:0000256" key="10">
    <source>
        <dbReference type="SAM" id="Phobius"/>
    </source>
</evidence>
<dbReference type="Proteomes" id="UP000230052">
    <property type="component" value="Unassembled WGS sequence"/>
</dbReference>
<keyword evidence="3" id="KW-1003">Cell membrane</keyword>
<evidence type="ECO:0000256" key="4">
    <source>
        <dbReference type="ARBA" id="ARBA00022519"/>
    </source>
</evidence>
<evidence type="ECO:0000256" key="3">
    <source>
        <dbReference type="ARBA" id="ARBA00022475"/>
    </source>
</evidence>
<keyword evidence="5 10" id="KW-0812">Transmembrane</keyword>
<feature type="domain" description="SecDF P1 head subdomain" evidence="13">
    <location>
        <begin position="140"/>
        <end position="250"/>
    </location>
</feature>
<dbReference type="InterPro" id="IPR005791">
    <property type="entry name" value="SecD"/>
</dbReference>
<feature type="domain" description="Protein translocase subunit SecDF P1" evidence="12">
    <location>
        <begin position="61"/>
        <end position="118"/>
    </location>
</feature>
<evidence type="ECO:0000256" key="6">
    <source>
        <dbReference type="ARBA" id="ARBA00022927"/>
    </source>
</evidence>
<dbReference type="GO" id="GO:0006886">
    <property type="term" value="P:intracellular protein transport"/>
    <property type="evidence" value="ECO:0007669"/>
    <property type="project" value="InterPro"/>
</dbReference>
<sequence>MEKQLWYKIGIIAVVLGVCAYFAFPVNKRINLGLDLQGGMHLLLKVDTSKLTDKAKLDATDRAVEIIRNRIDQFGVRETSIQKQGVDEIVVQLPGVTDRSRAIDIIGKTAMLEFKLVSSDAEKIKQALDGTAPEGYELKYTEENSEPVLLEKQAVLTGDSLVDASVQFSQSGFNEPVVSLKFNPEGARKFSEITASNVGKRLAIVLDGKVQSAPSIREPIPSGEAVISGRFGMQEAQDLALVLRIGALPAPMEIEEERTVGPLLGQDSINKGFKASLIGLAYIFLFMAVYYLLTGLISDIALFLNLIMILGGLGLLPVLFPGVSATLTLPGIAGIALSLGMAVDANVLINERIREELKTGRPLRTAIANGYDRAFSAIFDSNLTTLIAAFFLFQFGTGPIRGFAVTLIIGLIASMFTAIVVTRAIFEFLLHMGWLKSLRMLSLVKETKIDFIK</sequence>
<keyword evidence="4" id="KW-0997">Cell inner membrane</keyword>
<gene>
    <name evidence="14" type="primary">secD</name>
    <name evidence="14" type="ORF">COS99_04910</name>
</gene>
<dbReference type="InterPro" id="IPR022813">
    <property type="entry name" value="SecD/SecF_arch_bac"/>
</dbReference>
<dbReference type="FunFam" id="3.30.1360.200:FF:000002">
    <property type="entry name" value="Preprotein translocase subunit SecD"/>
    <property type="match status" value="1"/>
</dbReference>
<evidence type="ECO:0000259" key="12">
    <source>
        <dbReference type="Pfam" id="PF21760"/>
    </source>
</evidence>
<accession>A0A2J0L2Q8</accession>
<feature type="transmembrane region" description="Helical" evidence="10">
    <location>
        <begin position="374"/>
        <end position="396"/>
    </location>
</feature>
<keyword evidence="2" id="KW-0813">Transport</keyword>
<feature type="non-terminal residue" evidence="14">
    <location>
        <position position="453"/>
    </location>
</feature>
<evidence type="ECO:0000256" key="8">
    <source>
        <dbReference type="ARBA" id="ARBA00023010"/>
    </source>
</evidence>
<keyword evidence="9 10" id="KW-0472">Membrane</keyword>
<dbReference type="EMBL" id="PEWV01000050">
    <property type="protein sequence ID" value="PIU41536.1"/>
    <property type="molecule type" value="Genomic_DNA"/>
</dbReference>
<evidence type="ECO:0000256" key="7">
    <source>
        <dbReference type="ARBA" id="ARBA00022989"/>
    </source>
</evidence>
<protein>
    <submittedName>
        <fullName evidence="14">Protein translocase subunit SecD</fullName>
    </submittedName>
</protein>
<feature type="transmembrane region" description="Helical" evidence="10">
    <location>
        <begin position="275"/>
        <end position="293"/>
    </location>
</feature>
<feature type="transmembrane region" description="Helical" evidence="10">
    <location>
        <begin position="332"/>
        <end position="353"/>
    </location>
</feature>
<evidence type="ECO:0000259" key="13">
    <source>
        <dbReference type="Pfam" id="PF22599"/>
    </source>
</evidence>
<evidence type="ECO:0000256" key="1">
    <source>
        <dbReference type="ARBA" id="ARBA00004651"/>
    </source>
</evidence>
<feature type="transmembrane region" description="Helical" evidence="10">
    <location>
        <begin position="402"/>
        <end position="430"/>
    </location>
</feature>
<evidence type="ECO:0000256" key="9">
    <source>
        <dbReference type="ARBA" id="ARBA00023136"/>
    </source>
</evidence>
<dbReference type="Gene3D" id="3.30.70.3400">
    <property type="match status" value="1"/>
</dbReference>
<dbReference type="InterPro" id="IPR048631">
    <property type="entry name" value="SecD_1st"/>
</dbReference>
<evidence type="ECO:0000313" key="15">
    <source>
        <dbReference type="Proteomes" id="UP000230052"/>
    </source>
</evidence>
<feature type="transmembrane region" description="Helical" evidence="10">
    <location>
        <begin position="5"/>
        <end position="24"/>
    </location>
</feature>
<dbReference type="Pfam" id="PF07549">
    <property type="entry name" value="Sec_GG"/>
    <property type="match status" value="1"/>
</dbReference>
<dbReference type="Gene3D" id="1.20.1640.10">
    <property type="entry name" value="Multidrug efflux transporter AcrB transmembrane domain"/>
    <property type="match status" value="1"/>
</dbReference>
<proteinExistence type="inferred from homology"/>
<comment type="subcellular location">
    <subcellularLocation>
        <location evidence="1">Cell membrane</location>
        <topology evidence="1">Multi-pass membrane protein</topology>
    </subcellularLocation>
</comment>
<dbReference type="NCBIfam" id="TIGR00916">
    <property type="entry name" value="2A0604s01"/>
    <property type="match status" value="1"/>
</dbReference>
<feature type="transmembrane region" description="Helical" evidence="10">
    <location>
        <begin position="300"/>
        <end position="320"/>
    </location>
</feature>
<dbReference type="InterPro" id="IPR022646">
    <property type="entry name" value="SecD/SecF_CS"/>
</dbReference>
<keyword evidence="6" id="KW-0653">Protein transport</keyword>
<dbReference type="GO" id="GO:0015450">
    <property type="term" value="F:protein-transporting ATPase activity"/>
    <property type="evidence" value="ECO:0007669"/>
    <property type="project" value="InterPro"/>
</dbReference>
<evidence type="ECO:0000256" key="2">
    <source>
        <dbReference type="ARBA" id="ARBA00022448"/>
    </source>
</evidence>
<dbReference type="FunFam" id="1.20.1640.10:FF:000004">
    <property type="entry name" value="Protein translocase subunit SecD"/>
    <property type="match status" value="1"/>
</dbReference>
<organism evidence="14 15">
    <name type="scientific">Candidatus Aquitaenariimonas noxiae</name>
    <dbReference type="NCBI Taxonomy" id="1974741"/>
    <lineage>
        <taxon>Bacteria</taxon>
        <taxon>Pseudomonadati</taxon>
        <taxon>Candidatus Omnitrophota</taxon>
        <taxon>Candidatus Aquitaenariimonas</taxon>
    </lineage>
</organism>